<protein>
    <submittedName>
        <fullName evidence="2">Uncharacterized protein</fullName>
    </submittedName>
</protein>
<accession>A0ABT3IQE4</accession>
<keyword evidence="1" id="KW-0812">Transmembrane</keyword>
<organism evidence="2 3">
    <name type="scientific">Chitinophaga nivalis</name>
    <dbReference type="NCBI Taxonomy" id="2991709"/>
    <lineage>
        <taxon>Bacteria</taxon>
        <taxon>Pseudomonadati</taxon>
        <taxon>Bacteroidota</taxon>
        <taxon>Chitinophagia</taxon>
        <taxon>Chitinophagales</taxon>
        <taxon>Chitinophagaceae</taxon>
        <taxon>Chitinophaga</taxon>
    </lineage>
</organism>
<comment type="caution">
    <text evidence="2">The sequence shown here is derived from an EMBL/GenBank/DDBJ whole genome shotgun (WGS) entry which is preliminary data.</text>
</comment>
<sequence>MQHFNRWLNIISVVFLLTVIIDLNVYWWRHPANNIVPLKTVIILLSLLLTGIVLKGCYYSNKKK</sequence>
<reference evidence="2 3" key="1">
    <citation type="submission" date="2022-10" db="EMBL/GenBank/DDBJ databases">
        <title>Chitinophaga nivalis PC15 sp. nov., isolated from Pyeongchang county, South Korea.</title>
        <authorList>
            <person name="Trinh H.N."/>
        </authorList>
    </citation>
    <scope>NUCLEOTIDE SEQUENCE [LARGE SCALE GENOMIC DNA]</scope>
    <source>
        <strain evidence="2 3">PC14</strain>
    </source>
</reference>
<name>A0ABT3IQE4_9BACT</name>
<evidence type="ECO:0000313" key="2">
    <source>
        <dbReference type="EMBL" id="MCW3486158.1"/>
    </source>
</evidence>
<dbReference type="RefSeq" id="WP_264732973.1">
    <property type="nucleotide sequence ID" value="NZ_JAPDNR010000001.1"/>
</dbReference>
<gene>
    <name evidence="2" type="ORF">OL497_19810</name>
</gene>
<evidence type="ECO:0000313" key="3">
    <source>
        <dbReference type="Proteomes" id="UP001207742"/>
    </source>
</evidence>
<keyword evidence="1" id="KW-1133">Transmembrane helix</keyword>
<keyword evidence="1" id="KW-0472">Membrane</keyword>
<keyword evidence="3" id="KW-1185">Reference proteome</keyword>
<dbReference type="EMBL" id="JAPDNS010000002">
    <property type="protein sequence ID" value="MCW3486158.1"/>
    <property type="molecule type" value="Genomic_DNA"/>
</dbReference>
<evidence type="ECO:0000256" key="1">
    <source>
        <dbReference type="SAM" id="Phobius"/>
    </source>
</evidence>
<feature type="transmembrane region" description="Helical" evidence="1">
    <location>
        <begin position="40"/>
        <end position="58"/>
    </location>
</feature>
<feature type="transmembrane region" description="Helical" evidence="1">
    <location>
        <begin position="7"/>
        <end position="28"/>
    </location>
</feature>
<proteinExistence type="predicted"/>
<dbReference type="Proteomes" id="UP001207742">
    <property type="component" value="Unassembled WGS sequence"/>
</dbReference>